<dbReference type="OrthoDB" id="3518010at2759"/>
<gene>
    <name evidence="1" type="ORF">BCIN_02g00560</name>
</gene>
<protein>
    <submittedName>
        <fullName evidence="1">Uncharacterized protein</fullName>
    </submittedName>
</protein>
<dbReference type="KEGG" id="bfu:BCIN_02g00560"/>
<keyword evidence="2" id="KW-1185">Reference proteome</keyword>
<sequence>MAELEYISVLEDIKQLVLDYKLSYRGVCTEAEFDATVERCRFKQTKWKTSAQDLQNRIEWNVWLYYFLDYDNAEAVVDFPGRFQIAVNDPRARKFRLVEMRIVLSKFEERNDWKTKIENLIKEEKSLRAEGNYEVKTLMNKALDKKRHSFLDFEHEQRKRVVERVYQFHKDRLDGMRKEIDASKIELKMMKEYVKKQLEDIHEQLKAMN</sequence>
<dbReference type="RefSeq" id="XP_024546824.1">
    <property type="nucleotide sequence ID" value="XM_024691054.1"/>
</dbReference>
<reference evidence="1 2" key="2">
    <citation type="journal article" date="2012" name="Eukaryot. Cell">
        <title>Genome update of Botrytis cinerea strains B05.10 and T4.</title>
        <authorList>
            <person name="Staats M."/>
            <person name="van Kan J.A."/>
        </authorList>
    </citation>
    <scope>NUCLEOTIDE SEQUENCE [LARGE SCALE GENOMIC DNA]</scope>
    <source>
        <strain evidence="1 2">B05.10</strain>
    </source>
</reference>
<dbReference type="AlphaFoldDB" id="A0A384J866"/>
<reference evidence="1 2" key="1">
    <citation type="journal article" date="2011" name="PLoS Genet.">
        <title>Genomic analysis of the necrotrophic fungal pathogens Sclerotinia sclerotiorum and Botrytis cinerea.</title>
        <authorList>
            <person name="Amselem J."/>
            <person name="Cuomo C.A."/>
            <person name="van Kan J.A."/>
            <person name="Viaud M."/>
            <person name="Benito E.P."/>
            <person name="Couloux A."/>
            <person name="Coutinho P.M."/>
            <person name="de Vries R.P."/>
            <person name="Dyer P.S."/>
            <person name="Fillinger S."/>
            <person name="Fournier E."/>
            <person name="Gout L."/>
            <person name="Hahn M."/>
            <person name="Kohn L."/>
            <person name="Lapalu N."/>
            <person name="Plummer K.M."/>
            <person name="Pradier J.M."/>
            <person name="Quevillon E."/>
            <person name="Sharon A."/>
            <person name="Simon A."/>
            <person name="ten Have A."/>
            <person name="Tudzynski B."/>
            <person name="Tudzynski P."/>
            <person name="Wincker P."/>
            <person name="Andrew M."/>
            <person name="Anthouard V."/>
            <person name="Beever R.E."/>
            <person name="Beffa R."/>
            <person name="Benoit I."/>
            <person name="Bouzid O."/>
            <person name="Brault B."/>
            <person name="Chen Z."/>
            <person name="Choquer M."/>
            <person name="Collemare J."/>
            <person name="Cotton P."/>
            <person name="Danchin E.G."/>
            <person name="Da Silva C."/>
            <person name="Gautier A."/>
            <person name="Giraud C."/>
            <person name="Giraud T."/>
            <person name="Gonzalez C."/>
            <person name="Grossetete S."/>
            <person name="Guldener U."/>
            <person name="Henrissat B."/>
            <person name="Howlett B.J."/>
            <person name="Kodira C."/>
            <person name="Kretschmer M."/>
            <person name="Lappartient A."/>
            <person name="Leroch M."/>
            <person name="Levis C."/>
            <person name="Mauceli E."/>
            <person name="Neuveglise C."/>
            <person name="Oeser B."/>
            <person name="Pearson M."/>
            <person name="Poulain J."/>
            <person name="Poussereau N."/>
            <person name="Quesneville H."/>
            <person name="Rascle C."/>
            <person name="Schumacher J."/>
            <person name="Segurens B."/>
            <person name="Sexton A."/>
            <person name="Silva E."/>
            <person name="Sirven C."/>
            <person name="Soanes D.M."/>
            <person name="Talbot N.J."/>
            <person name="Templeton M."/>
            <person name="Yandava C."/>
            <person name="Yarden O."/>
            <person name="Zeng Q."/>
            <person name="Rollins J.A."/>
            <person name="Lebrun M.H."/>
            <person name="Dickman M."/>
        </authorList>
    </citation>
    <scope>NUCLEOTIDE SEQUENCE [LARGE SCALE GENOMIC DNA]</scope>
    <source>
        <strain evidence="1 2">B05.10</strain>
    </source>
</reference>
<name>A0A384J866_BOTFB</name>
<evidence type="ECO:0000313" key="2">
    <source>
        <dbReference type="Proteomes" id="UP000001798"/>
    </source>
</evidence>
<dbReference type="GeneID" id="5436452"/>
<reference evidence="1 2" key="3">
    <citation type="journal article" date="2017" name="Mol. Plant Pathol.">
        <title>A gapless genome sequence of the fungus Botrytis cinerea.</title>
        <authorList>
            <person name="Van Kan J.A."/>
            <person name="Stassen J.H."/>
            <person name="Mosbach A."/>
            <person name="Van Der Lee T.A."/>
            <person name="Faino L."/>
            <person name="Farmer A.D."/>
            <person name="Papasotiriou D.G."/>
            <person name="Zhou S."/>
            <person name="Seidl M.F."/>
            <person name="Cottam E."/>
            <person name="Edel D."/>
            <person name="Hahn M."/>
            <person name="Schwartz D.C."/>
            <person name="Dietrich R.A."/>
            <person name="Widdison S."/>
            <person name="Scalliet G."/>
        </authorList>
    </citation>
    <scope>NUCLEOTIDE SEQUENCE [LARGE SCALE GENOMIC DNA]</scope>
    <source>
        <strain evidence="1 2">B05.10</strain>
    </source>
</reference>
<proteinExistence type="predicted"/>
<dbReference type="VEuPathDB" id="FungiDB:Bcin02g00560"/>
<evidence type="ECO:0000313" key="1">
    <source>
        <dbReference type="EMBL" id="ATZ46671.1"/>
    </source>
</evidence>
<accession>A0A384J866</accession>
<dbReference type="Proteomes" id="UP000001798">
    <property type="component" value="Chromosome 2"/>
</dbReference>
<dbReference type="EMBL" id="CP009806">
    <property type="protein sequence ID" value="ATZ46671.1"/>
    <property type="molecule type" value="Genomic_DNA"/>
</dbReference>
<organism evidence="1 2">
    <name type="scientific">Botryotinia fuckeliana (strain B05.10)</name>
    <name type="common">Noble rot fungus</name>
    <name type="synonym">Botrytis cinerea</name>
    <dbReference type="NCBI Taxonomy" id="332648"/>
    <lineage>
        <taxon>Eukaryota</taxon>
        <taxon>Fungi</taxon>
        <taxon>Dikarya</taxon>
        <taxon>Ascomycota</taxon>
        <taxon>Pezizomycotina</taxon>
        <taxon>Leotiomycetes</taxon>
        <taxon>Helotiales</taxon>
        <taxon>Sclerotiniaceae</taxon>
        <taxon>Botrytis</taxon>
    </lineage>
</organism>